<dbReference type="EMBL" id="CM046102">
    <property type="protein sequence ID" value="KAI8439852.1"/>
    <property type="molecule type" value="Genomic_DNA"/>
</dbReference>
<name>A0ACC0KTQ0_CHOFU</name>
<protein>
    <submittedName>
        <fullName evidence="1">Uncharacterized protein</fullName>
    </submittedName>
</protein>
<organism evidence="1 2">
    <name type="scientific">Choristoneura fumiferana</name>
    <name type="common">Spruce budworm moth</name>
    <name type="synonym">Archips fumiferana</name>
    <dbReference type="NCBI Taxonomy" id="7141"/>
    <lineage>
        <taxon>Eukaryota</taxon>
        <taxon>Metazoa</taxon>
        <taxon>Ecdysozoa</taxon>
        <taxon>Arthropoda</taxon>
        <taxon>Hexapoda</taxon>
        <taxon>Insecta</taxon>
        <taxon>Pterygota</taxon>
        <taxon>Neoptera</taxon>
        <taxon>Endopterygota</taxon>
        <taxon>Lepidoptera</taxon>
        <taxon>Glossata</taxon>
        <taxon>Ditrysia</taxon>
        <taxon>Tortricoidea</taxon>
        <taxon>Tortricidae</taxon>
        <taxon>Tortricinae</taxon>
        <taxon>Choristoneura</taxon>
    </lineage>
</organism>
<reference evidence="1 2" key="1">
    <citation type="journal article" date="2022" name="Genome Biol. Evol.">
        <title>The Spruce Budworm Genome: Reconstructing the Evolutionary History of Antifreeze Proteins.</title>
        <authorList>
            <person name="Beliveau C."/>
            <person name="Gagne P."/>
            <person name="Picq S."/>
            <person name="Vernygora O."/>
            <person name="Keeling C.I."/>
            <person name="Pinkney K."/>
            <person name="Doucet D."/>
            <person name="Wen F."/>
            <person name="Johnston J.S."/>
            <person name="Maaroufi H."/>
            <person name="Boyle B."/>
            <person name="Laroche J."/>
            <person name="Dewar K."/>
            <person name="Juretic N."/>
            <person name="Blackburn G."/>
            <person name="Nisole A."/>
            <person name="Brunet B."/>
            <person name="Brandao M."/>
            <person name="Lumley L."/>
            <person name="Duan J."/>
            <person name="Quan G."/>
            <person name="Lucarotti C.J."/>
            <person name="Roe A.D."/>
            <person name="Sperling F.A.H."/>
            <person name="Levesque R.C."/>
            <person name="Cusson M."/>
        </authorList>
    </citation>
    <scope>NUCLEOTIDE SEQUENCE [LARGE SCALE GENOMIC DNA]</scope>
    <source>
        <strain evidence="1">Glfc:IPQL:Cfum</strain>
    </source>
</reference>
<proteinExistence type="predicted"/>
<gene>
    <name evidence="1" type="ORF">MSG28_001321</name>
</gene>
<comment type="caution">
    <text evidence="1">The sequence shown here is derived from an EMBL/GenBank/DDBJ whole genome shotgun (WGS) entry which is preliminary data.</text>
</comment>
<keyword evidence="2" id="KW-1185">Reference proteome</keyword>
<evidence type="ECO:0000313" key="2">
    <source>
        <dbReference type="Proteomes" id="UP001064048"/>
    </source>
</evidence>
<accession>A0ACC0KTQ0</accession>
<dbReference type="Proteomes" id="UP001064048">
    <property type="component" value="Chromosome 2"/>
</dbReference>
<evidence type="ECO:0000313" key="1">
    <source>
        <dbReference type="EMBL" id="KAI8439852.1"/>
    </source>
</evidence>
<sequence>MSSMFNFIKTFSARIAFRGFPKTKQCHNLVVRNCADKPKTDKASKAAVSKVILIVPPDIPKSGEIINVLAKNSIERGRDVGFPLLRFDVTSESIAKALEDLNLRKEWQLSYDIVPEEINDVEGSERSKQNANRPTNIHGNFIAVYTAFTRSGG</sequence>